<gene>
    <name evidence="1" type="ORF">PV666_40160</name>
</gene>
<keyword evidence="2" id="KW-1185">Reference proteome</keyword>
<sequence>MHWLILALAVVLAVLLVLGADDTRWGRDAVRRVVQDLAPPKVPYLPETRPAPPWHPEFLLARGRRVRRARAWRRYPQEPPAPRPRRRR</sequence>
<evidence type="ECO:0000313" key="2">
    <source>
        <dbReference type="Proteomes" id="UP001272987"/>
    </source>
</evidence>
<evidence type="ECO:0008006" key="3">
    <source>
        <dbReference type="Google" id="ProtNLM"/>
    </source>
</evidence>
<dbReference type="EMBL" id="JARAWP010000031">
    <property type="protein sequence ID" value="MDX3024042.1"/>
    <property type="molecule type" value="Genomic_DNA"/>
</dbReference>
<organism evidence="1 2">
    <name type="scientific">Streptomyces acidiscabies</name>
    <dbReference type="NCBI Taxonomy" id="42234"/>
    <lineage>
        <taxon>Bacteria</taxon>
        <taxon>Bacillati</taxon>
        <taxon>Actinomycetota</taxon>
        <taxon>Actinomycetes</taxon>
        <taxon>Kitasatosporales</taxon>
        <taxon>Streptomycetaceae</taxon>
        <taxon>Streptomyces</taxon>
    </lineage>
</organism>
<dbReference type="RefSeq" id="WP_319167140.1">
    <property type="nucleotide sequence ID" value="NZ_JARAWP010000031.1"/>
</dbReference>
<comment type="caution">
    <text evidence="1">The sequence shown here is derived from an EMBL/GenBank/DDBJ whole genome shotgun (WGS) entry which is preliminary data.</text>
</comment>
<proteinExistence type="predicted"/>
<reference evidence="1 2" key="1">
    <citation type="journal article" date="2023" name="Microb. Genom.">
        <title>Mesoterricola silvestris gen. nov., sp. nov., Mesoterricola sediminis sp. nov., Geothrix oryzae sp. nov., Geothrix edaphica sp. nov., Geothrix rubra sp. nov., and Geothrix limicola sp. nov., six novel members of Acidobacteriota isolated from soils.</title>
        <authorList>
            <person name="Weisberg A.J."/>
            <person name="Pearce E."/>
            <person name="Kramer C.G."/>
            <person name="Chang J.H."/>
            <person name="Clarke C.R."/>
        </authorList>
    </citation>
    <scope>NUCLEOTIDE SEQUENCE [LARGE SCALE GENOMIC DNA]</scope>
    <source>
        <strain evidence="1 2">NB05-1H</strain>
    </source>
</reference>
<dbReference type="Proteomes" id="UP001272987">
    <property type="component" value="Unassembled WGS sequence"/>
</dbReference>
<accession>A0ABU4M8U6</accession>
<protein>
    <recommendedName>
        <fullName evidence="3">Secreted protein</fullName>
    </recommendedName>
</protein>
<name>A0ABU4M8U6_9ACTN</name>
<evidence type="ECO:0000313" key="1">
    <source>
        <dbReference type="EMBL" id="MDX3024042.1"/>
    </source>
</evidence>